<dbReference type="EMBL" id="JAPMXC010000010">
    <property type="protein sequence ID" value="MCY0389284.1"/>
    <property type="molecule type" value="Genomic_DNA"/>
</dbReference>
<evidence type="ECO:0000256" key="3">
    <source>
        <dbReference type="ARBA" id="ARBA00022679"/>
    </source>
</evidence>
<evidence type="ECO:0000256" key="2">
    <source>
        <dbReference type="ARBA" id="ARBA00006368"/>
    </source>
</evidence>
<dbReference type="InterPro" id="IPR011250">
    <property type="entry name" value="OMP/PagP_B-barrel"/>
</dbReference>
<dbReference type="Proteomes" id="UP001082899">
    <property type="component" value="Unassembled WGS sequence"/>
</dbReference>
<protein>
    <submittedName>
        <fullName evidence="8">Antimicrobial peptide resistance and lipid A acylation PagP</fullName>
    </submittedName>
</protein>
<accession>A0ABT3ZRV5</accession>
<proteinExistence type="inferred from homology"/>
<evidence type="ECO:0000256" key="6">
    <source>
        <dbReference type="ARBA" id="ARBA00023237"/>
    </source>
</evidence>
<evidence type="ECO:0000256" key="1">
    <source>
        <dbReference type="ARBA" id="ARBA00004442"/>
    </source>
</evidence>
<dbReference type="InterPro" id="IPR009746">
    <property type="entry name" value="LipidA_acyl_PagP"/>
</dbReference>
<evidence type="ECO:0000313" key="8">
    <source>
        <dbReference type="EMBL" id="MCY0389284.1"/>
    </source>
</evidence>
<keyword evidence="9" id="KW-1185">Reference proteome</keyword>
<dbReference type="Pfam" id="PF07017">
    <property type="entry name" value="PagP"/>
    <property type="match status" value="1"/>
</dbReference>
<keyword evidence="7" id="KW-0012">Acyltransferase</keyword>
<evidence type="ECO:0000256" key="4">
    <source>
        <dbReference type="ARBA" id="ARBA00022729"/>
    </source>
</evidence>
<dbReference type="RefSeq" id="WP_267849185.1">
    <property type="nucleotide sequence ID" value="NZ_JAPMXC010000010.1"/>
</dbReference>
<evidence type="ECO:0000256" key="7">
    <source>
        <dbReference type="ARBA" id="ARBA00023315"/>
    </source>
</evidence>
<evidence type="ECO:0000313" key="9">
    <source>
        <dbReference type="Proteomes" id="UP001082899"/>
    </source>
</evidence>
<evidence type="ECO:0000256" key="5">
    <source>
        <dbReference type="ARBA" id="ARBA00023136"/>
    </source>
</evidence>
<gene>
    <name evidence="8" type="ORF">OVY01_19230</name>
</gene>
<organism evidence="8 9">
    <name type="scientific">Robbsia betulipollinis</name>
    <dbReference type="NCBI Taxonomy" id="2981849"/>
    <lineage>
        <taxon>Bacteria</taxon>
        <taxon>Pseudomonadati</taxon>
        <taxon>Pseudomonadota</taxon>
        <taxon>Betaproteobacteria</taxon>
        <taxon>Burkholderiales</taxon>
        <taxon>Burkholderiaceae</taxon>
        <taxon>Robbsia</taxon>
    </lineage>
</organism>
<comment type="similarity">
    <text evidence="2">Belongs to the lipid A palmitoyltransferase family.</text>
</comment>
<keyword evidence="3" id="KW-0808">Transferase</keyword>
<comment type="caution">
    <text evidence="8">The sequence shown here is derived from an EMBL/GenBank/DDBJ whole genome shotgun (WGS) entry which is preliminary data.</text>
</comment>
<reference evidence="8" key="1">
    <citation type="submission" date="2022-11" db="EMBL/GenBank/DDBJ databases">
        <title>Robbsia betulipollinis sp. nov., isolated from pollen of birch (Betula pendula).</title>
        <authorList>
            <person name="Shi H."/>
            <person name="Ambika Manirajan B."/>
            <person name="Ratering S."/>
            <person name="Geissler-Plaum R."/>
            <person name="Schnell S."/>
        </authorList>
    </citation>
    <scope>NUCLEOTIDE SEQUENCE</scope>
    <source>
        <strain evidence="8">Bb-Pol-6</strain>
    </source>
</reference>
<comment type="subcellular location">
    <subcellularLocation>
        <location evidence="1">Cell outer membrane</location>
    </subcellularLocation>
</comment>
<name>A0ABT3ZRV5_9BURK</name>
<dbReference type="Gene3D" id="2.40.160.20">
    <property type="match status" value="1"/>
</dbReference>
<sequence length="183" mass="20222">MVVGLLLASGGARADPTTPLIDCGPEDNFLHKACLPLKRVAEDGKWDIFLTGYGWHINGYDGRRDELNSRSWGGGFGKHWVDAKGNEDILFAFLFLDSHRDPEPLLGYSKQWYTPPVADFSLGGGYLVGVTARNDVAHYVPFPLALPVGSIRYKKASIMGTFIPRLGSANDGNLLFVWGRYEF</sequence>
<keyword evidence="4" id="KW-0732">Signal</keyword>
<keyword evidence="5" id="KW-0472">Membrane</keyword>
<keyword evidence="6" id="KW-0998">Cell outer membrane</keyword>
<dbReference type="SUPFAM" id="SSF56925">
    <property type="entry name" value="OMPA-like"/>
    <property type="match status" value="1"/>
</dbReference>